<proteinExistence type="predicted"/>
<reference evidence="1 2" key="1">
    <citation type="submission" date="2015-06" db="EMBL/GenBank/DDBJ databases">
        <title>Cloning and characterization of the uncialamcin biosynthetic gene cluster.</title>
        <authorList>
            <person name="Yan X."/>
            <person name="Huang T."/>
            <person name="Ge H."/>
            <person name="Shen B."/>
        </authorList>
    </citation>
    <scope>NUCLEOTIDE SEQUENCE [LARGE SCALE GENOMIC DNA]</scope>
    <source>
        <strain evidence="1 2">DCA2648</strain>
    </source>
</reference>
<dbReference type="Proteomes" id="UP000186455">
    <property type="component" value="Unassembled WGS sequence"/>
</dbReference>
<sequence>MTRSPFAWILPTALAALLLALHLFTPVSPLAIAHSSERPTASAPAASAAVVHGVSATVAEAETPTEAADSGSRALVRPRATRLVWSTPVHDRLRHRHPVEEPAPVLRARDRYRCEEAAPQLPPDMDRLGSVPAVRPPQAVGATDRTAVRLRPTTCPSELQVFRC</sequence>
<dbReference type="AlphaFoldDB" id="A0A1Q4V6H4"/>
<name>A0A1Q4V6H4_9ACTN</name>
<dbReference type="GeneID" id="96791637"/>
<comment type="caution">
    <text evidence="1">The sequence shown here is derived from an EMBL/GenBank/DDBJ whole genome shotgun (WGS) entry which is preliminary data.</text>
</comment>
<protein>
    <submittedName>
        <fullName evidence="1">Uncharacterized protein</fullName>
    </submittedName>
</protein>
<accession>A0A1Q4V6H4</accession>
<dbReference type="RefSeq" id="WP_073789709.1">
    <property type="nucleotide sequence ID" value="NZ_CP109290.1"/>
</dbReference>
<keyword evidence="2" id="KW-1185">Reference proteome</keyword>
<evidence type="ECO:0000313" key="1">
    <source>
        <dbReference type="EMBL" id="OKH93431.1"/>
    </source>
</evidence>
<organism evidence="1 2">
    <name type="scientific">Streptomyces uncialis</name>
    <dbReference type="NCBI Taxonomy" id="1048205"/>
    <lineage>
        <taxon>Bacteria</taxon>
        <taxon>Bacillati</taxon>
        <taxon>Actinomycetota</taxon>
        <taxon>Actinomycetes</taxon>
        <taxon>Kitasatosporales</taxon>
        <taxon>Streptomycetaceae</taxon>
        <taxon>Streptomyces</taxon>
    </lineage>
</organism>
<gene>
    <name evidence="1" type="ORF">AB852_18175</name>
</gene>
<evidence type="ECO:0000313" key="2">
    <source>
        <dbReference type="Proteomes" id="UP000186455"/>
    </source>
</evidence>
<dbReference type="EMBL" id="LFBV01000004">
    <property type="protein sequence ID" value="OKH93431.1"/>
    <property type="molecule type" value="Genomic_DNA"/>
</dbReference>